<evidence type="ECO:0000259" key="1">
    <source>
        <dbReference type="Pfam" id="PF07398"/>
    </source>
</evidence>
<dbReference type="Gene3D" id="1.20.120.450">
    <property type="entry name" value="dinb family like domain"/>
    <property type="match status" value="1"/>
</dbReference>
<dbReference type="EMBL" id="FONV01000019">
    <property type="protein sequence ID" value="SFF71751.1"/>
    <property type="molecule type" value="Genomic_DNA"/>
</dbReference>
<dbReference type="OrthoDB" id="3671213at2"/>
<keyword evidence="4" id="KW-1185">Reference proteome</keyword>
<sequence length="249" mass="27048">MDWLEPRRYAAELEAETDRLAGAVGRLSPAAVVPTCPEWTVRDLVAHVGTGHRYATGVIERAATAPVPFEALPAPEDPGDWPGWLAAGARGLVEAVGKHGFDNPVWTFIPAHPIAGFWLRRMVHDEIIHRFDADPAGDLAADLAADGIADLLTVFATMAGPAARGPRLRELTGAGETLLLRATDTGGRWLVTLHSGGMRWEEAEAPADVVCQGPVLDLLLVLNRRRLPDDARVHGDRPLLDHWLDLIRF</sequence>
<accession>A0A1I2L375</accession>
<dbReference type="SUPFAM" id="SSF109854">
    <property type="entry name" value="DinB/YfiT-like putative metalloenzymes"/>
    <property type="match status" value="1"/>
</dbReference>
<name>A0A1I2L375_9ACTN</name>
<dbReference type="Pfam" id="PF07398">
    <property type="entry name" value="MDMPI_C"/>
    <property type="match status" value="1"/>
</dbReference>
<proteinExistence type="predicted"/>
<dbReference type="RefSeq" id="WP_093621004.1">
    <property type="nucleotide sequence ID" value="NZ_BOMT01000077.1"/>
</dbReference>
<feature type="domain" description="MDMPI C-terminal" evidence="1">
    <location>
        <begin position="142"/>
        <end position="241"/>
    </location>
</feature>
<organism evidence="3 4">
    <name type="scientific">Actinoplanes philippinensis</name>
    <dbReference type="NCBI Taxonomy" id="35752"/>
    <lineage>
        <taxon>Bacteria</taxon>
        <taxon>Bacillati</taxon>
        <taxon>Actinomycetota</taxon>
        <taxon>Actinomycetes</taxon>
        <taxon>Micromonosporales</taxon>
        <taxon>Micromonosporaceae</taxon>
        <taxon>Actinoplanes</taxon>
    </lineage>
</organism>
<dbReference type="InterPro" id="IPR024344">
    <property type="entry name" value="MDMPI_metal-binding"/>
</dbReference>
<protein>
    <submittedName>
        <fullName evidence="3">TIGR03083 family protein</fullName>
    </submittedName>
</protein>
<feature type="domain" description="Mycothiol-dependent maleylpyruvate isomerase metal-binding" evidence="2">
    <location>
        <begin position="13"/>
        <end position="133"/>
    </location>
</feature>
<evidence type="ECO:0000313" key="4">
    <source>
        <dbReference type="Proteomes" id="UP000199645"/>
    </source>
</evidence>
<reference evidence="3 4" key="1">
    <citation type="submission" date="2016-10" db="EMBL/GenBank/DDBJ databases">
        <authorList>
            <person name="de Groot N.N."/>
        </authorList>
    </citation>
    <scope>NUCLEOTIDE SEQUENCE [LARGE SCALE GENOMIC DNA]</scope>
    <source>
        <strain evidence="3 4">DSM 43019</strain>
    </source>
</reference>
<dbReference type="Proteomes" id="UP000199645">
    <property type="component" value="Unassembled WGS sequence"/>
</dbReference>
<dbReference type="PANTHER" id="PTHR40758:SF1">
    <property type="entry name" value="CONSERVED PROTEIN"/>
    <property type="match status" value="1"/>
</dbReference>
<evidence type="ECO:0000259" key="2">
    <source>
        <dbReference type="Pfam" id="PF11716"/>
    </source>
</evidence>
<gene>
    <name evidence="3" type="ORF">SAMN05421541_11919</name>
</gene>
<dbReference type="STRING" id="35752.SAMN05421541_11919"/>
<dbReference type="Pfam" id="PF11716">
    <property type="entry name" value="MDMPI_N"/>
    <property type="match status" value="1"/>
</dbReference>
<dbReference type="GO" id="GO:0046872">
    <property type="term" value="F:metal ion binding"/>
    <property type="evidence" value="ECO:0007669"/>
    <property type="project" value="InterPro"/>
</dbReference>
<dbReference type="NCBIfam" id="TIGR03083">
    <property type="entry name" value="maleylpyruvate isomerase family mycothiol-dependent enzyme"/>
    <property type="match status" value="1"/>
</dbReference>
<evidence type="ECO:0000313" key="3">
    <source>
        <dbReference type="EMBL" id="SFF71751.1"/>
    </source>
</evidence>
<dbReference type="AlphaFoldDB" id="A0A1I2L375"/>
<dbReference type="GO" id="GO:0005886">
    <property type="term" value="C:plasma membrane"/>
    <property type="evidence" value="ECO:0007669"/>
    <property type="project" value="TreeGrafter"/>
</dbReference>
<dbReference type="InterPro" id="IPR034660">
    <property type="entry name" value="DinB/YfiT-like"/>
</dbReference>
<dbReference type="InterPro" id="IPR017517">
    <property type="entry name" value="Maleyloyr_isom"/>
</dbReference>
<dbReference type="PANTHER" id="PTHR40758">
    <property type="entry name" value="CONSERVED PROTEIN"/>
    <property type="match status" value="1"/>
</dbReference>
<dbReference type="InterPro" id="IPR010872">
    <property type="entry name" value="MDMPI_C-term_domain"/>
</dbReference>